<dbReference type="PANTHER" id="PTHR24045">
    <property type="match status" value="1"/>
</dbReference>
<keyword evidence="7" id="KW-1185">Reference proteome</keyword>
<dbReference type="InterPro" id="IPR021520">
    <property type="entry name" value="Stealth_CR2"/>
</dbReference>
<evidence type="ECO:0000313" key="7">
    <source>
        <dbReference type="Proteomes" id="UP000284407"/>
    </source>
</evidence>
<evidence type="ECO:0000259" key="4">
    <source>
        <dbReference type="Pfam" id="PF11380"/>
    </source>
</evidence>
<keyword evidence="2" id="KW-0808">Transferase</keyword>
<reference evidence="6 7" key="1">
    <citation type="submission" date="2018-09" db="EMBL/GenBank/DDBJ databases">
        <title>Genomic Encyclopedia of Archaeal and Bacterial Type Strains, Phase II (KMG-II): from individual species to whole genera.</title>
        <authorList>
            <person name="Goeker M."/>
        </authorList>
    </citation>
    <scope>NUCLEOTIDE SEQUENCE [LARGE SCALE GENOMIC DNA]</scope>
    <source>
        <strain evidence="6 7">DSM 11458</strain>
    </source>
</reference>
<dbReference type="InterPro" id="IPR047141">
    <property type="entry name" value="Stealth"/>
</dbReference>
<dbReference type="Pfam" id="PF11380">
    <property type="entry name" value="Stealth_CR2"/>
    <property type="match status" value="1"/>
</dbReference>
<dbReference type="AlphaFoldDB" id="A0A420DTX2"/>
<dbReference type="EMBL" id="RAQK01000001">
    <property type="protein sequence ID" value="RKE97685.1"/>
    <property type="molecule type" value="Genomic_DNA"/>
</dbReference>
<gene>
    <name evidence="6" type="ORF">C8N30_2304</name>
</gene>
<sequence length="333" mass="37320">MTEILATDPIDAVITWVDGTSLRHRAQRASFMAQTGGALNENASNPHRWESSDEIYYCLRSIHVHAPWIRHIWIVVDEGAPDLERLPVSLREKIRIVRHAAIFEDYGHVLPTFNSLSIESMLWRIAELSERFLYFNDDVFLTAPVKPSDFFDGQNPVLRGAWRDYSELVNDGEARDNPALFNHFMQVNAAALCGVPSSHVFAAAHVVHPMRRSVMAHLFGLQRDAFEANIIPRFRDIAQFLPQGLHNHHCIAMGQAVVSQQRDHLHIKSGQGAGQAPDATRALFTREALAKTKFLCINDLPQLEALVPDARDLIAQAVGYARTGYSQAAENSS</sequence>
<dbReference type="RefSeq" id="WP_025061075.1">
    <property type="nucleotide sequence ID" value="NZ_RAQK01000001.1"/>
</dbReference>
<evidence type="ECO:0000259" key="5">
    <source>
        <dbReference type="Pfam" id="PF17101"/>
    </source>
</evidence>
<dbReference type="InterPro" id="IPR031358">
    <property type="entry name" value="Stealth_CR1"/>
</dbReference>
<accession>A0A420DTX2</accession>
<comment type="caution">
    <text evidence="6">The sequence shown here is derived from an EMBL/GenBank/DDBJ whole genome shotgun (WGS) entry which is preliminary data.</text>
</comment>
<proteinExistence type="inferred from homology"/>
<feature type="domain" description="Stealth protein CR1 conserved region 1" evidence="5">
    <location>
        <begin position="9"/>
        <end position="34"/>
    </location>
</feature>
<evidence type="ECO:0000256" key="3">
    <source>
        <dbReference type="ARBA" id="ARBA00023169"/>
    </source>
</evidence>
<dbReference type="STRING" id="1443111.Z949_373"/>
<dbReference type="Proteomes" id="UP000284407">
    <property type="component" value="Unassembled WGS sequence"/>
</dbReference>
<evidence type="ECO:0000313" key="6">
    <source>
        <dbReference type="EMBL" id="RKE97685.1"/>
    </source>
</evidence>
<name>A0A420DTX2_9RHOB</name>
<dbReference type="Pfam" id="PF17101">
    <property type="entry name" value="Stealth_CR1"/>
    <property type="match status" value="1"/>
</dbReference>
<protein>
    <submittedName>
        <fullName evidence="6">Stealth-like protein</fullName>
    </submittedName>
</protein>
<feature type="domain" description="Stealth protein CR2 conserved region 2" evidence="4">
    <location>
        <begin position="48"/>
        <end position="154"/>
    </location>
</feature>
<evidence type="ECO:0000256" key="1">
    <source>
        <dbReference type="ARBA" id="ARBA00007583"/>
    </source>
</evidence>
<evidence type="ECO:0000256" key="2">
    <source>
        <dbReference type="ARBA" id="ARBA00022679"/>
    </source>
</evidence>
<comment type="similarity">
    <text evidence="1">Belongs to the stealth family.</text>
</comment>
<organism evidence="6 7">
    <name type="scientific">Sulfitobacter guttiformis</name>
    <dbReference type="NCBI Taxonomy" id="74349"/>
    <lineage>
        <taxon>Bacteria</taxon>
        <taxon>Pseudomonadati</taxon>
        <taxon>Pseudomonadota</taxon>
        <taxon>Alphaproteobacteria</taxon>
        <taxon>Rhodobacterales</taxon>
        <taxon>Roseobacteraceae</taxon>
        <taxon>Sulfitobacter</taxon>
    </lineage>
</organism>
<dbReference type="GO" id="GO:0016772">
    <property type="term" value="F:transferase activity, transferring phosphorus-containing groups"/>
    <property type="evidence" value="ECO:0007669"/>
    <property type="project" value="InterPro"/>
</dbReference>
<dbReference type="GO" id="GO:0000271">
    <property type="term" value="P:polysaccharide biosynthetic process"/>
    <property type="evidence" value="ECO:0007669"/>
    <property type="project" value="UniProtKB-KW"/>
</dbReference>
<dbReference type="PANTHER" id="PTHR24045:SF0">
    <property type="entry name" value="N-ACETYLGLUCOSAMINE-1-PHOSPHOTRANSFERASE SUBUNITS ALPHA_BETA"/>
    <property type="match status" value="1"/>
</dbReference>
<keyword evidence="3" id="KW-0270">Exopolysaccharide synthesis</keyword>